<dbReference type="GO" id="GO:0000981">
    <property type="term" value="F:DNA-binding transcription factor activity, RNA polymerase II-specific"/>
    <property type="evidence" value="ECO:0007669"/>
    <property type="project" value="InterPro"/>
</dbReference>
<organism evidence="4 5">
    <name type="scientific">Sungouiella intermedia</name>
    <dbReference type="NCBI Taxonomy" id="45354"/>
    <lineage>
        <taxon>Eukaryota</taxon>
        <taxon>Fungi</taxon>
        <taxon>Dikarya</taxon>
        <taxon>Ascomycota</taxon>
        <taxon>Saccharomycotina</taxon>
        <taxon>Pichiomycetes</taxon>
        <taxon>Metschnikowiaceae</taxon>
        <taxon>Sungouiella</taxon>
    </lineage>
</organism>
<dbReference type="InterPro" id="IPR001138">
    <property type="entry name" value="Zn2Cys6_DnaBD"/>
</dbReference>
<proteinExistence type="predicted"/>
<protein>
    <submittedName>
        <fullName evidence="4">CIC11C00000000944</fullName>
    </submittedName>
</protein>
<dbReference type="GO" id="GO:0005634">
    <property type="term" value="C:nucleus"/>
    <property type="evidence" value="ECO:0007669"/>
    <property type="project" value="UniProtKB-SubCell"/>
</dbReference>
<evidence type="ECO:0000313" key="5">
    <source>
        <dbReference type="Proteomes" id="UP000182334"/>
    </source>
</evidence>
<dbReference type="SUPFAM" id="SSF57701">
    <property type="entry name" value="Zn2/Cys6 DNA-binding domain"/>
    <property type="match status" value="1"/>
</dbReference>
<dbReference type="PANTHER" id="PTHR37534:SF46">
    <property type="entry name" value="ZN(II)2CYS6 TRANSCRIPTION FACTOR (EUROFUNG)"/>
    <property type="match status" value="1"/>
</dbReference>
<dbReference type="GO" id="GO:0008270">
    <property type="term" value="F:zinc ion binding"/>
    <property type="evidence" value="ECO:0007669"/>
    <property type="project" value="InterPro"/>
</dbReference>
<dbReference type="Pfam" id="PF00172">
    <property type="entry name" value="Zn_clus"/>
    <property type="match status" value="1"/>
</dbReference>
<dbReference type="InterPro" id="IPR036864">
    <property type="entry name" value="Zn2-C6_fun-type_DNA-bd_sf"/>
</dbReference>
<sequence length="1015" mass="114615">MFLLSDSSVSDQEDEDRIIQEYSSPVTYESRLGYSPLTGAASWNPGDYTVVDSQFLHAFINGFMPAVSPQFCHPRLQPRAVFLPHGQSEPLMQELFFACGAAFMGGNNPDLKAVAERKYHTVFNKFTRRLSQSNGVIEEWMVVATLLFTLRDKFTGTTPELPVAHLSQTINLIRTLRAQLGDYSITMKFFVESFLFNYSVMLISGGKMIREMQLPSPFEIFDECRRAFNYRPFRCAVPFMNNPVFGAASLAFELAAKASWLVSKCPLDKHDMVIVCDLLGETYRMERPEIRLGPGDKISAQEFVQLQESVAVSDVTILACQLLLLRMLNPGLLLLHDIVKERVKQIITLFRLFSIDTQLWVVCSWLLLVTGLSRHRKTKCNEGRPQCANCVKMNIECVWPASLLASLPHGSSFKIKKLPKKIGVDFIFYGDQKCGETNSRVSQVTSKHKGTKFKVHEMKFKVHEMKKEENNDLVEKISTFQEPLNLESLSLDDLIQNSPDQENSDLDPLGLEALDLDALNLDALNLDALNLDTSNQEVSEKLSLYEKLCYSQSEDNQDEEDHEFIESSPQDFANSLQVSFPRENDNDDLINSVFPLFFNSPQALDDEQNLVPYLGLTPLSGNKTWLSGVEFSNNEPLFLHAFIHGFIPSISPQHCHPQLTPLAVFVPQGILEPIVRDVFYACGAAFIAHGNPQILPIARRRYANCLASFANRLSATKGKIEEWMVAAALLFTLRDKFSGTTPELPTTHLSKAVELIRILRKTAGDKSVTLKFFVDSFLFNYSVVLITSGPLAKKLLPSPFKIFDEWRSVYEYQPFQCFAPWMNNPVFGAATKSFELAAKASWLVHLFPLNDNDMVTACALLAESYQLELPKLSKPTKELSSRDFLHVQQSVAVNDICKLATQLLLIRLMHPTLELGHEIVSCRVRQILDIAKTICKDSTLWVICSWLLMITGLCVENDEDREFVLDNCRRAAELFRAALWAKICDFLEEAWGCADHPGPGWNHIFDVKALLTLCL</sequence>
<evidence type="ECO:0000259" key="3">
    <source>
        <dbReference type="Pfam" id="PF00172"/>
    </source>
</evidence>
<dbReference type="InterPro" id="IPR021858">
    <property type="entry name" value="Fun_TF"/>
</dbReference>
<evidence type="ECO:0000313" key="4">
    <source>
        <dbReference type="EMBL" id="SGZ51206.1"/>
    </source>
</evidence>
<keyword evidence="2" id="KW-0539">Nucleus</keyword>
<evidence type="ECO:0000256" key="2">
    <source>
        <dbReference type="ARBA" id="ARBA00023242"/>
    </source>
</evidence>
<comment type="subcellular location">
    <subcellularLocation>
        <location evidence="1">Nucleus</location>
    </subcellularLocation>
</comment>
<dbReference type="STRING" id="45354.A0A1L0DFM6"/>
<dbReference type="CDD" id="cd00067">
    <property type="entry name" value="GAL4"/>
    <property type="match status" value="1"/>
</dbReference>
<feature type="domain" description="Zn(2)-C6 fungal-type" evidence="3">
    <location>
        <begin position="374"/>
        <end position="399"/>
    </location>
</feature>
<dbReference type="Pfam" id="PF11951">
    <property type="entry name" value="Fungal_trans_2"/>
    <property type="match status" value="1"/>
</dbReference>
<dbReference type="EMBL" id="LT635758">
    <property type="protein sequence ID" value="SGZ51206.1"/>
    <property type="molecule type" value="Genomic_DNA"/>
</dbReference>
<evidence type="ECO:0000256" key="1">
    <source>
        <dbReference type="ARBA" id="ARBA00004123"/>
    </source>
</evidence>
<keyword evidence="5" id="KW-1185">Reference proteome</keyword>
<dbReference type="PANTHER" id="PTHR37534">
    <property type="entry name" value="TRANSCRIPTIONAL ACTIVATOR PROTEIN UGA3"/>
    <property type="match status" value="1"/>
</dbReference>
<dbReference type="Proteomes" id="UP000182334">
    <property type="component" value="Chromosome III"/>
</dbReference>
<reference evidence="4 5" key="1">
    <citation type="submission" date="2016-10" db="EMBL/GenBank/DDBJ databases">
        <authorList>
            <person name="de Groot N.N."/>
        </authorList>
    </citation>
    <scope>NUCLEOTIDE SEQUENCE [LARGE SCALE GENOMIC DNA]</scope>
    <source>
        <strain evidence="4 5">CBS 141442</strain>
    </source>
</reference>
<accession>A0A1L0DFM6</accession>
<name>A0A1L0DFM6_9ASCO</name>
<dbReference type="OrthoDB" id="3598904at2759"/>
<dbReference type="Gene3D" id="4.10.240.10">
    <property type="entry name" value="Zn(2)-C6 fungal-type DNA-binding domain"/>
    <property type="match status" value="1"/>
</dbReference>
<gene>
    <name evidence="4" type="ORF">SAMEA4029010_CIC11G00000000944</name>
</gene>
<dbReference type="AlphaFoldDB" id="A0A1L0DFM6"/>